<comment type="caution">
    <text evidence="3">The sequence shown here is derived from an EMBL/GenBank/DDBJ whole genome shotgun (WGS) entry which is preliminary data.</text>
</comment>
<protein>
    <recommendedName>
        <fullName evidence="2">Smf/DprA SLOG domain-containing protein</fullName>
    </recommendedName>
</protein>
<dbReference type="GO" id="GO:0009294">
    <property type="term" value="P:DNA-mediated transformation"/>
    <property type="evidence" value="ECO:0007669"/>
    <property type="project" value="InterPro"/>
</dbReference>
<evidence type="ECO:0000313" key="3">
    <source>
        <dbReference type="EMBL" id="RGS14812.1"/>
    </source>
</evidence>
<reference evidence="3 4" key="1">
    <citation type="submission" date="2018-08" db="EMBL/GenBank/DDBJ databases">
        <title>A genome reference for cultivated species of the human gut microbiota.</title>
        <authorList>
            <person name="Zou Y."/>
            <person name="Xue W."/>
            <person name="Luo G."/>
        </authorList>
    </citation>
    <scope>NUCLEOTIDE SEQUENCE [LARGE SCALE GENOMIC DNA]</scope>
    <source>
        <strain evidence="3 4">AF24-12</strain>
    </source>
</reference>
<feature type="domain" description="Smf/DprA SLOG" evidence="2">
    <location>
        <begin position="74"/>
        <end position="273"/>
    </location>
</feature>
<dbReference type="PANTHER" id="PTHR43022:SF1">
    <property type="entry name" value="PROTEIN SMF"/>
    <property type="match status" value="1"/>
</dbReference>
<evidence type="ECO:0000259" key="2">
    <source>
        <dbReference type="Pfam" id="PF02481"/>
    </source>
</evidence>
<organism evidence="3 4">
    <name type="scientific">Segatella copri</name>
    <dbReference type="NCBI Taxonomy" id="165179"/>
    <lineage>
        <taxon>Bacteria</taxon>
        <taxon>Pseudomonadati</taxon>
        <taxon>Bacteroidota</taxon>
        <taxon>Bacteroidia</taxon>
        <taxon>Bacteroidales</taxon>
        <taxon>Prevotellaceae</taxon>
        <taxon>Segatella</taxon>
    </lineage>
</organism>
<proteinExistence type="inferred from homology"/>
<name>A0A3E5DYE6_9BACT</name>
<dbReference type="EMBL" id="QRVA01000023">
    <property type="protein sequence ID" value="RGS14812.1"/>
    <property type="molecule type" value="Genomic_DNA"/>
</dbReference>
<dbReference type="AlphaFoldDB" id="A0A3E5DYE6"/>
<sequence>MDWSGIEVVKILFRLLRVKGMGSARVNKLLFSIRNKVTTPLELQREVSVRLTEEQRLAFMQDYEISDRLSDVQYLSILDNNYPKSLLDELGINSPTVLSYRGNVALLSKNKVGFSGSRKVSDKGLGIATDIATQLSGQGFCLVSGYANGVDMIAHKTALANGATTILVLPEGISYFYVRKEIAPYWDWNRVLVVSEFDPQAKWMVSRAMKRNSTLIALSQAMLVIEAGEKGGSLDAGLKSIDYGKRLFVPQYAEFPTSALGNALLIQHGAYPLRMKRSSKKTNLDMLYASVGSLQPAESLFS</sequence>
<evidence type="ECO:0000313" key="4">
    <source>
        <dbReference type="Proteomes" id="UP000283872"/>
    </source>
</evidence>
<dbReference type="RefSeq" id="WP_117587419.1">
    <property type="nucleotide sequence ID" value="NZ_QRVA01000023.1"/>
</dbReference>
<accession>A0A3E5DYE6</accession>
<dbReference type="Proteomes" id="UP000283872">
    <property type="component" value="Unassembled WGS sequence"/>
</dbReference>
<dbReference type="Gene3D" id="3.40.50.450">
    <property type="match status" value="1"/>
</dbReference>
<dbReference type="InterPro" id="IPR057666">
    <property type="entry name" value="DrpA_SLOG"/>
</dbReference>
<evidence type="ECO:0000256" key="1">
    <source>
        <dbReference type="ARBA" id="ARBA00006525"/>
    </source>
</evidence>
<dbReference type="SUPFAM" id="SSF102405">
    <property type="entry name" value="MCP/YpsA-like"/>
    <property type="match status" value="1"/>
</dbReference>
<dbReference type="Pfam" id="PF02481">
    <property type="entry name" value="DNA_processg_A"/>
    <property type="match status" value="1"/>
</dbReference>
<dbReference type="InterPro" id="IPR003488">
    <property type="entry name" value="DprA"/>
</dbReference>
<comment type="similarity">
    <text evidence="1">Belongs to the DprA/Smf family.</text>
</comment>
<dbReference type="PANTHER" id="PTHR43022">
    <property type="entry name" value="PROTEIN SMF"/>
    <property type="match status" value="1"/>
</dbReference>
<gene>
    <name evidence="3" type="ORF">DWY11_09735</name>
</gene>